<accession>A0A545AFR1</accession>
<dbReference type="Gene3D" id="1.10.260.40">
    <property type="entry name" value="lambda repressor-like DNA-binding domains"/>
    <property type="match status" value="1"/>
</dbReference>
<dbReference type="AlphaFoldDB" id="A0A545AFR1"/>
<evidence type="ECO:0000313" key="3">
    <source>
        <dbReference type="Proteomes" id="UP000317982"/>
    </source>
</evidence>
<dbReference type="PROSITE" id="PS50943">
    <property type="entry name" value="HTH_CROC1"/>
    <property type="match status" value="1"/>
</dbReference>
<dbReference type="SUPFAM" id="SSF47413">
    <property type="entry name" value="lambda repressor-like DNA-binding domains"/>
    <property type="match status" value="1"/>
</dbReference>
<dbReference type="EMBL" id="VIRS01000046">
    <property type="protein sequence ID" value="TQS40163.1"/>
    <property type="molecule type" value="Genomic_DNA"/>
</dbReference>
<keyword evidence="3" id="KW-1185">Reference proteome</keyword>
<dbReference type="OrthoDB" id="5188330at2"/>
<proteinExistence type="predicted"/>
<dbReference type="InParanoid" id="A0A545AFR1"/>
<dbReference type="SMART" id="SM00530">
    <property type="entry name" value="HTH_XRE"/>
    <property type="match status" value="1"/>
</dbReference>
<dbReference type="Pfam" id="PF19054">
    <property type="entry name" value="DUF5753"/>
    <property type="match status" value="1"/>
</dbReference>
<dbReference type="Proteomes" id="UP000317982">
    <property type="component" value="Unassembled WGS sequence"/>
</dbReference>
<dbReference type="CDD" id="cd00093">
    <property type="entry name" value="HTH_XRE"/>
    <property type="match status" value="1"/>
</dbReference>
<dbReference type="InterPro" id="IPR010982">
    <property type="entry name" value="Lambda_DNA-bd_dom_sf"/>
</dbReference>
<sequence length="284" mass="32067">MTEPSAAPALRRRELAHALRQLREDTGLRATEVTSQLGFSPSKLSRIETGNRPIGLDDLQRLCRLYQVDEAEYQRLAELAIASRQESRWRKLGEMDPVTVEFADLEDAATSIKDYKTSVITGLLQTPAYTSALMRGFQPHLPEYEIRDRVRARALRQEIVLARTDRQLEFVLDEAAIRRVVGGAQVMREQLLHLIELSRESMVSIRVVPFSAGVHPGMDSLFTILSFAEEVRDIVYVDSLAGIVTRSETAEIQRYRAAFSRIDSLALTASDTRLLLTRAAHEMN</sequence>
<dbReference type="Pfam" id="PF13560">
    <property type="entry name" value="HTH_31"/>
    <property type="match status" value="1"/>
</dbReference>
<name>A0A545AFR1_9ACTN</name>
<dbReference type="InterPro" id="IPR001387">
    <property type="entry name" value="Cro/C1-type_HTH"/>
</dbReference>
<protein>
    <submittedName>
        <fullName evidence="2">Helix-turn-helix domain-containing protein</fullName>
    </submittedName>
</protein>
<evidence type="ECO:0000313" key="2">
    <source>
        <dbReference type="EMBL" id="TQS40163.1"/>
    </source>
</evidence>
<comment type="caution">
    <text evidence="2">The sequence shown here is derived from an EMBL/GenBank/DDBJ whole genome shotgun (WGS) entry which is preliminary data.</text>
</comment>
<reference evidence="2 3" key="1">
    <citation type="submission" date="2019-07" db="EMBL/GenBank/DDBJ databases">
        <title>Cryptosporangium phraense sp. nov., isolated from plant litter.</title>
        <authorList>
            <person name="Suriyachadkun C."/>
        </authorList>
    </citation>
    <scope>NUCLEOTIDE SEQUENCE [LARGE SCALE GENOMIC DNA]</scope>
    <source>
        <strain evidence="2 3">A-T 5661</strain>
    </source>
</reference>
<gene>
    <name evidence="2" type="ORF">FL583_36165</name>
</gene>
<organism evidence="2 3">
    <name type="scientific">Cryptosporangium phraense</name>
    <dbReference type="NCBI Taxonomy" id="2593070"/>
    <lineage>
        <taxon>Bacteria</taxon>
        <taxon>Bacillati</taxon>
        <taxon>Actinomycetota</taxon>
        <taxon>Actinomycetes</taxon>
        <taxon>Cryptosporangiales</taxon>
        <taxon>Cryptosporangiaceae</taxon>
        <taxon>Cryptosporangium</taxon>
    </lineage>
</organism>
<dbReference type="InterPro" id="IPR043917">
    <property type="entry name" value="DUF5753"/>
</dbReference>
<feature type="domain" description="HTH cro/C1-type" evidence="1">
    <location>
        <begin position="19"/>
        <end position="73"/>
    </location>
</feature>
<evidence type="ECO:0000259" key="1">
    <source>
        <dbReference type="PROSITE" id="PS50943"/>
    </source>
</evidence>
<dbReference type="RefSeq" id="WP_142709413.1">
    <property type="nucleotide sequence ID" value="NZ_VIRS01000046.1"/>
</dbReference>
<dbReference type="GO" id="GO:0003677">
    <property type="term" value="F:DNA binding"/>
    <property type="evidence" value="ECO:0007669"/>
    <property type="project" value="InterPro"/>
</dbReference>